<dbReference type="EC" id="3.2.1.22" evidence="2"/>
<dbReference type="InterPro" id="IPR002252">
    <property type="entry name" value="Glyco_hydro_36"/>
</dbReference>
<dbReference type="PANTHER" id="PTHR43053:SF3">
    <property type="entry name" value="ALPHA-GALACTOSIDASE C-RELATED"/>
    <property type="match status" value="1"/>
</dbReference>
<dbReference type="Proteomes" id="UP000053941">
    <property type="component" value="Unassembled WGS sequence"/>
</dbReference>
<comment type="catalytic activity">
    <reaction evidence="1">
        <text>Hydrolysis of terminal, non-reducing alpha-D-galactose residues in alpha-D-galactosides, including galactose oligosaccharides, galactomannans and galactolipids.</text>
        <dbReference type="EC" id="3.2.1.22"/>
    </reaction>
</comment>
<keyword evidence="3" id="KW-0378">Hydrolase</keyword>
<name>A0A0R2NYP2_9ACTN</name>
<dbReference type="PRINTS" id="PR00743">
    <property type="entry name" value="GLHYDRLASE36"/>
</dbReference>
<reference evidence="7 8" key="1">
    <citation type="submission" date="2015-10" db="EMBL/GenBank/DDBJ databases">
        <title>Metagenome-Assembled Genomes uncover a global brackish microbiome.</title>
        <authorList>
            <person name="Hugerth L.W."/>
            <person name="Larsson J."/>
            <person name="Alneberg J."/>
            <person name="Lindh M.V."/>
            <person name="Legrand C."/>
            <person name="Pinhassi J."/>
            <person name="Andersson A.F."/>
        </authorList>
    </citation>
    <scope>NUCLEOTIDE SEQUENCE [LARGE SCALE GENOMIC DNA]</scope>
    <source>
        <strain evidence="7">BACL2 MAG-120802-bin41</strain>
    </source>
</reference>
<evidence type="ECO:0000256" key="3">
    <source>
        <dbReference type="ARBA" id="ARBA00022801"/>
    </source>
</evidence>
<dbReference type="InterPro" id="IPR038417">
    <property type="entry name" value="Alpga-gal_N_sf"/>
</dbReference>
<dbReference type="EMBL" id="LIAS01000047">
    <property type="protein sequence ID" value="KRO30881.1"/>
    <property type="molecule type" value="Genomic_DNA"/>
</dbReference>
<sequence>MSSPIPSSKPGQRAHLSNGGVDFLLEVIDGAPVIRYWAASFKGELSQNLFDRSIANSDFDEITSPGIMREHSRGHLGYPTIKGHRAGLDWSTKFSVKEFKSDKNSFQIQLEDSDAKLTLDISATLDQFGVLKVSQELTNLGDNYFLDELNYWMPLSDCATQSLDFVGRWSNERNPQRRDIAIGRYVRDSHEGRPGHNYTIGMIALEKETNFASGQSWALSLAWSGDSQYCIEKNYEGSASISAGEVLLPGEVILATGESYRAPDLYALYSNSGLDGLASNMHKHLRARSLHPKSARPMTLNLWEAIYFDHNEEKLKKIVDAAAESGFERVVLDDGWFGSRRSDLSGLGDWQVSKEVWPSGLGSIANYIRDKGMEFGLWFEGEMVNPDSELYRAHPDWILKVNNRIGPTWRHQLVLNLDNQDAYNYVLDSVDKILSQYQITYIKWDHNRVLVDAGSNNRAAVRKQTQGLYRLFAELKKRHKSLEIESCASGGARIDLGIIDLVDRFWTSDNNDALERARIQRWSAQFIPPELLGTHIGADPGHQTGRSLSFSFRALTALFGHAGVERDITKLSSSELAELKSWVKLYKQKRELLHSGDVIRIDYPKDSHYLHGVISNDKRSALFSFSCLETIPESHPPRLRIRGLDSDRRYRVEAISGIQNSNFMAVEVPKWLTTALELTGSELENIGLSAPILRPASALLIEITAL</sequence>
<dbReference type="InterPro" id="IPR050985">
    <property type="entry name" value="Alpha-glycosidase_related"/>
</dbReference>
<dbReference type="PROSITE" id="PS00512">
    <property type="entry name" value="ALPHA_GALACTOSIDASE"/>
    <property type="match status" value="1"/>
</dbReference>
<dbReference type="Gene3D" id="2.70.98.60">
    <property type="entry name" value="alpha-galactosidase from lactobacil brevis"/>
    <property type="match status" value="1"/>
</dbReference>
<evidence type="ECO:0000313" key="8">
    <source>
        <dbReference type="Proteomes" id="UP000053941"/>
    </source>
</evidence>
<organism evidence="7 8">
    <name type="scientific">Actinobacteria bacterium BACL2 MAG-120802-bin41</name>
    <dbReference type="NCBI Taxonomy" id="1655568"/>
    <lineage>
        <taxon>Bacteria</taxon>
        <taxon>Bacillati</taxon>
        <taxon>Actinomycetota</taxon>
        <taxon>Actinomycetes</taxon>
        <taxon>Actinomycetes incertae sedis</taxon>
        <taxon>ac1 cluster</taxon>
    </lineage>
</organism>
<feature type="domain" description="Glycosyl hydrolase family 36 C-terminal" evidence="5">
    <location>
        <begin position="613"/>
        <end position="691"/>
    </location>
</feature>
<dbReference type="FunFam" id="3.20.20.70:FF:000118">
    <property type="entry name" value="Alpha-galactosidase"/>
    <property type="match status" value="1"/>
</dbReference>
<dbReference type="InterPro" id="IPR017853">
    <property type="entry name" value="GH"/>
</dbReference>
<dbReference type="PANTHER" id="PTHR43053">
    <property type="entry name" value="GLYCOSIDASE FAMILY 31"/>
    <property type="match status" value="1"/>
</dbReference>
<evidence type="ECO:0000259" key="6">
    <source>
        <dbReference type="Pfam" id="PF16875"/>
    </source>
</evidence>
<dbReference type="InterPro" id="IPR013780">
    <property type="entry name" value="Glyco_hydro_b"/>
</dbReference>
<protein>
    <recommendedName>
        <fullName evidence="2">alpha-galactosidase</fullName>
        <ecNumber evidence="2">3.2.1.22</ecNumber>
    </recommendedName>
</protein>
<evidence type="ECO:0000259" key="5">
    <source>
        <dbReference type="Pfam" id="PF16874"/>
    </source>
</evidence>
<dbReference type="SUPFAM" id="SSF51445">
    <property type="entry name" value="(Trans)glycosidases"/>
    <property type="match status" value="1"/>
</dbReference>
<evidence type="ECO:0000256" key="4">
    <source>
        <dbReference type="ARBA" id="ARBA00023295"/>
    </source>
</evidence>
<evidence type="ECO:0000256" key="2">
    <source>
        <dbReference type="ARBA" id="ARBA00012755"/>
    </source>
</evidence>
<dbReference type="Pfam" id="PF16875">
    <property type="entry name" value="Glyco_hydro_36N"/>
    <property type="match status" value="1"/>
</dbReference>
<dbReference type="Gene3D" id="3.20.20.70">
    <property type="entry name" value="Aldolase class I"/>
    <property type="match status" value="1"/>
</dbReference>
<dbReference type="AlphaFoldDB" id="A0A0R2NYP2"/>
<dbReference type="GO" id="GO:0004557">
    <property type="term" value="F:alpha-galactosidase activity"/>
    <property type="evidence" value="ECO:0007669"/>
    <property type="project" value="UniProtKB-EC"/>
</dbReference>
<keyword evidence="4" id="KW-0326">Glycosidase</keyword>
<feature type="domain" description="Glycosyl hydrolase family 36 N-terminal" evidence="6">
    <location>
        <begin position="31"/>
        <end position="254"/>
    </location>
</feature>
<dbReference type="CDD" id="cd14791">
    <property type="entry name" value="GH36"/>
    <property type="match status" value="1"/>
</dbReference>
<dbReference type="Gene3D" id="2.60.40.1180">
    <property type="entry name" value="Golgi alpha-mannosidase II"/>
    <property type="match status" value="1"/>
</dbReference>
<evidence type="ECO:0000256" key="1">
    <source>
        <dbReference type="ARBA" id="ARBA00001255"/>
    </source>
</evidence>
<dbReference type="InterPro" id="IPR031705">
    <property type="entry name" value="Glyco_hydro_36_C"/>
</dbReference>
<comment type="caution">
    <text evidence="7">The sequence shown here is derived from an EMBL/GenBank/DDBJ whole genome shotgun (WGS) entry which is preliminary data.</text>
</comment>
<proteinExistence type="predicted"/>
<dbReference type="Pfam" id="PF02065">
    <property type="entry name" value="Melibiase"/>
    <property type="match status" value="1"/>
</dbReference>
<dbReference type="InterPro" id="IPR013785">
    <property type="entry name" value="Aldolase_TIM"/>
</dbReference>
<gene>
    <name evidence="7" type="ORF">ABR60_04305</name>
</gene>
<dbReference type="InterPro" id="IPR031704">
    <property type="entry name" value="Glyco_hydro_36_N"/>
</dbReference>
<dbReference type="Pfam" id="PF16874">
    <property type="entry name" value="Glyco_hydro_36C"/>
    <property type="match status" value="1"/>
</dbReference>
<dbReference type="InterPro" id="IPR000111">
    <property type="entry name" value="Glyco_hydro_27/36_CS"/>
</dbReference>
<dbReference type="GO" id="GO:0016052">
    <property type="term" value="P:carbohydrate catabolic process"/>
    <property type="evidence" value="ECO:0007669"/>
    <property type="project" value="InterPro"/>
</dbReference>
<evidence type="ECO:0000313" key="7">
    <source>
        <dbReference type="EMBL" id="KRO30881.1"/>
    </source>
</evidence>
<accession>A0A0R2NYP2</accession>